<organism evidence="1 2">
    <name type="scientific">Favolaschia claudopus</name>
    <dbReference type="NCBI Taxonomy" id="2862362"/>
    <lineage>
        <taxon>Eukaryota</taxon>
        <taxon>Fungi</taxon>
        <taxon>Dikarya</taxon>
        <taxon>Basidiomycota</taxon>
        <taxon>Agaricomycotina</taxon>
        <taxon>Agaricomycetes</taxon>
        <taxon>Agaricomycetidae</taxon>
        <taxon>Agaricales</taxon>
        <taxon>Marasmiineae</taxon>
        <taxon>Mycenaceae</taxon>
        <taxon>Favolaschia</taxon>
    </lineage>
</organism>
<comment type="caution">
    <text evidence="1">The sequence shown here is derived from an EMBL/GenBank/DDBJ whole genome shotgun (WGS) entry which is preliminary data.</text>
</comment>
<evidence type="ECO:0000313" key="2">
    <source>
        <dbReference type="Proteomes" id="UP001362999"/>
    </source>
</evidence>
<sequence>MPLFLRLLFPMVSRFLVDVCLKTPKASFIWSRCVWFRDPEQHWDTYTDQLAYILALERLNCRLRCILQPQSLVIPSFGLRPYPTNRIFSTKKPGRAARGVTLGWDEDHCVEGFGFPNKEGEPRGCFWNVLAYHALLFGSAICASPLGRFMPCQSTSAVTSQDFRRRSWRFLRKDTTISCRRFGFPVYRRTESLTFGTTSLIQEGCVQCVVQGDLFVRAHHGQLHVQTESVTSAASPVIVTNAHIRTLRCHCAGELVFVSVLLALRDAFSGFQAASKSTSSYRPRHPLSSPHATALDVGGGWRLRIDSPLQVDRPLRHFTSPNHPLTSARVRYTEASSDAESELSSSSTLAEKLVQPSVAGLILIHATPAEAIALLPAHIWMRICLRLHYFLCRSASCAPGLPAISGGVRPGSPYSIDVEYIGKHP</sequence>
<dbReference type="AlphaFoldDB" id="A0AAW0CSA7"/>
<keyword evidence="2" id="KW-1185">Reference proteome</keyword>
<proteinExistence type="predicted"/>
<accession>A0AAW0CSA7</accession>
<gene>
    <name evidence="1" type="ORF">R3P38DRAFT_3178712</name>
</gene>
<name>A0AAW0CSA7_9AGAR</name>
<dbReference type="EMBL" id="JAWWNJ010000013">
    <property type="protein sequence ID" value="KAK7042127.1"/>
    <property type="molecule type" value="Genomic_DNA"/>
</dbReference>
<evidence type="ECO:0000313" key="1">
    <source>
        <dbReference type="EMBL" id="KAK7042127.1"/>
    </source>
</evidence>
<dbReference type="Proteomes" id="UP001362999">
    <property type="component" value="Unassembled WGS sequence"/>
</dbReference>
<protein>
    <submittedName>
        <fullName evidence="1">Uncharacterized protein</fullName>
    </submittedName>
</protein>
<reference evidence="1 2" key="1">
    <citation type="journal article" date="2024" name="J Genomics">
        <title>Draft genome sequencing and assembly of Favolaschia claudopus CIRM-BRFM 2984 isolated from oak limbs.</title>
        <authorList>
            <person name="Navarro D."/>
            <person name="Drula E."/>
            <person name="Chaduli D."/>
            <person name="Cazenave R."/>
            <person name="Ahrendt S."/>
            <person name="Wang J."/>
            <person name="Lipzen A."/>
            <person name="Daum C."/>
            <person name="Barry K."/>
            <person name="Grigoriev I.V."/>
            <person name="Favel A."/>
            <person name="Rosso M.N."/>
            <person name="Martin F."/>
        </authorList>
    </citation>
    <scope>NUCLEOTIDE SEQUENCE [LARGE SCALE GENOMIC DNA]</scope>
    <source>
        <strain evidence="1 2">CIRM-BRFM 2984</strain>
    </source>
</reference>